<protein>
    <submittedName>
        <fullName evidence="1">Uncharacterized protein</fullName>
    </submittedName>
</protein>
<keyword evidence="2" id="KW-1185">Reference proteome</keyword>
<dbReference type="EMBL" id="QTSX02007395">
    <property type="protein sequence ID" value="KAJ9048472.1"/>
    <property type="molecule type" value="Genomic_DNA"/>
</dbReference>
<evidence type="ECO:0000313" key="2">
    <source>
        <dbReference type="Proteomes" id="UP001165960"/>
    </source>
</evidence>
<evidence type="ECO:0000313" key="1">
    <source>
        <dbReference type="EMBL" id="KAJ9048472.1"/>
    </source>
</evidence>
<accession>A0ACC2REE6</accession>
<comment type="caution">
    <text evidence="1">The sequence shown here is derived from an EMBL/GenBank/DDBJ whole genome shotgun (WGS) entry which is preliminary data.</text>
</comment>
<organism evidence="1 2">
    <name type="scientific">Entomophthora muscae</name>
    <dbReference type="NCBI Taxonomy" id="34485"/>
    <lineage>
        <taxon>Eukaryota</taxon>
        <taxon>Fungi</taxon>
        <taxon>Fungi incertae sedis</taxon>
        <taxon>Zoopagomycota</taxon>
        <taxon>Entomophthoromycotina</taxon>
        <taxon>Entomophthoromycetes</taxon>
        <taxon>Entomophthorales</taxon>
        <taxon>Entomophthoraceae</taxon>
        <taxon>Entomophthora</taxon>
    </lineage>
</organism>
<proteinExistence type="predicted"/>
<gene>
    <name evidence="1" type="ORF">DSO57_1034793</name>
</gene>
<reference evidence="1" key="1">
    <citation type="submission" date="2022-04" db="EMBL/GenBank/DDBJ databases">
        <title>Genome of the entomopathogenic fungus Entomophthora muscae.</title>
        <authorList>
            <person name="Elya C."/>
            <person name="Lovett B.R."/>
            <person name="Lee E."/>
            <person name="Macias A.M."/>
            <person name="Hajek A.E."/>
            <person name="De Bivort B.L."/>
            <person name="Kasson M.T."/>
            <person name="De Fine Licht H.H."/>
            <person name="Stajich J.E."/>
        </authorList>
    </citation>
    <scope>NUCLEOTIDE SEQUENCE</scope>
    <source>
        <strain evidence="1">Berkeley</strain>
    </source>
</reference>
<name>A0ACC2REE6_9FUNG</name>
<dbReference type="Proteomes" id="UP001165960">
    <property type="component" value="Unassembled WGS sequence"/>
</dbReference>
<sequence length="50" mass="5637">MKPIIPLFTLALAKRIKPVVSEIQPDLSKFTYLAFEDNFAKLDLTSGAQR</sequence>